<dbReference type="Proteomes" id="UP000198718">
    <property type="component" value="Unassembled WGS sequence"/>
</dbReference>
<keyword evidence="2" id="KW-1185">Reference proteome</keyword>
<dbReference type="STRING" id="393762.SAMN05660472_00607"/>
<evidence type="ECO:0000313" key="2">
    <source>
        <dbReference type="Proteomes" id="UP000198718"/>
    </source>
</evidence>
<sequence length="148" mass="17386">MELIKGKKMLLDRINKCFFETIGVDEILFYGIIDKEIIHMVIEKVAQMDQDVTFKIIIPNLQDFGLINWFRSHQNLHNNYQIRTNSKCSNQYIVIGDMLIFISGTSPKKYNFIDDGFLCMIDKKSSESNLNLREIFLEKWGGSYDLYL</sequence>
<dbReference type="EMBL" id="FNFP01000001">
    <property type="protein sequence ID" value="SDK04699.1"/>
    <property type="molecule type" value="Genomic_DNA"/>
</dbReference>
<evidence type="ECO:0000313" key="1">
    <source>
        <dbReference type="EMBL" id="SDK04699.1"/>
    </source>
</evidence>
<name>A0A1G8YPD2_9FIRM</name>
<protein>
    <submittedName>
        <fullName evidence="1">Uncharacterized protein</fullName>
    </submittedName>
</protein>
<organism evidence="1 2">
    <name type="scientific">Natronincola ferrireducens</name>
    <dbReference type="NCBI Taxonomy" id="393762"/>
    <lineage>
        <taxon>Bacteria</taxon>
        <taxon>Bacillati</taxon>
        <taxon>Bacillota</taxon>
        <taxon>Clostridia</taxon>
        <taxon>Peptostreptococcales</taxon>
        <taxon>Natronincolaceae</taxon>
        <taxon>Natronincola</taxon>
    </lineage>
</organism>
<dbReference type="OrthoDB" id="1955142at2"/>
<dbReference type="AlphaFoldDB" id="A0A1G8YPD2"/>
<reference evidence="1 2" key="1">
    <citation type="submission" date="2016-10" db="EMBL/GenBank/DDBJ databases">
        <authorList>
            <person name="de Groot N.N."/>
        </authorList>
    </citation>
    <scope>NUCLEOTIDE SEQUENCE [LARGE SCALE GENOMIC DNA]</scope>
    <source>
        <strain evidence="1 2">DSM 18346</strain>
    </source>
</reference>
<proteinExistence type="predicted"/>
<accession>A0A1G8YPD2</accession>
<gene>
    <name evidence="1" type="ORF">SAMN05660472_00607</name>
</gene>
<dbReference type="RefSeq" id="WP_090550095.1">
    <property type="nucleotide sequence ID" value="NZ_FNFP01000001.1"/>
</dbReference>